<organism evidence="1 2">
    <name type="scientific">Erythroxylum novogranatense</name>
    <dbReference type="NCBI Taxonomy" id="1862640"/>
    <lineage>
        <taxon>Eukaryota</taxon>
        <taxon>Viridiplantae</taxon>
        <taxon>Streptophyta</taxon>
        <taxon>Embryophyta</taxon>
        <taxon>Tracheophyta</taxon>
        <taxon>Spermatophyta</taxon>
        <taxon>Magnoliopsida</taxon>
        <taxon>eudicotyledons</taxon>
        <taxon>Gunneridae</taxon>
        <taxon>Pentapetalae</taxon>
        <taxon>rosids</taxon>
        <taxon>fabids</taxon>
        <taxon>Malpighiales</taxon>
        <taxon>Erythroxylaceae</taxon>
        <taxon>Erythroxylum</taxon>
    </lineage>
</organism>
<evidence type="ECO:0000313" key="1">
    <source>
        <dbReference type="EMBL" id="KAJ8748539.1"/>
    </source>
</evidence>
<proteinExistence type="predicted"/>
<keyword evidence="2" id="KW-1185">Reference proteome</keyword>
<dbReference type="EMBL" id="JAIWQS010000012">
    <property type="protein sequence ID" value="KAJ8748539.1"/>
    <property type="molecule type" value="Genomic_DNA"/>
</dbReference>
<sequence length="98" mass="11328">MGSWGPFSPTKTSYRAEEYRSKSVEGGCGFCRHFIPFLPVSFCPKFMRYVQFESTSYLLVIEVRVITFYTSAVVVNSFDDVELYRIFLPSSHEAEEKT</sequence>
<reference evidence="1 2" key="1">
    <citation type="submission" date="2021-09" db="EMBL/GenBank/DDBJ databases">
        <title>Genomic insights and catalytic innovation underlie evolution of tropane alkaloids biosynthesis.</title>
        <authorList>
            <person name="Wang Y.-J."/>
            <person name="Tian T."/>
            <person name="Huang J.-P."/>
            <person name="Huang S.-X."/>
        </authorList>
    </citation>
    <scope>NUCLEOTIDE SEQUENCE [LARGE SCALE GENOMIC DNA]</scope>
    <source>
        <strain evidence="1">KIB-2018</strain>
        <tissue evidence="1">Leaf</tissue>
    </source>
</reference>
<gene>
    <name evidence="1" type="ORF">K2173_003440</name>
</gene>
<dbReference type="Proteomes" id="UP001159364">
    <property type="component" value="Linkage Group LG12"/>
</dbReference>
<dbReference type="AlphaFoldDB" id="A0AAV8S8R2"/>
<evidence type="ECO:0000313" key="2">
    <source>
        <dbReference type="Proteomes" id="UP001159364"/>
    </source>
</evidence>
<protein>
    <submittedName>
        <fullName evidence="1">Uncharacterized protein</fullName>
    </submittedName>
</protein>
<comment type="caution">
    <text evidence="1">The sequence shown here is derived from an EMBL/GenBank/DDBJ whole genome shotgun (WGS) entry which is preliminary data.</text>
</comment>
<accession>A0AAV8S8R2</accession>
<name>A0AAV8S8R2_9ROSI</name>